<dbReference type="EMBL" id="RCHU02000001">
    <property type="protein sequence ID" value="KAL3609283.1"/>
    <property type="molecule type" value="Genomic_DNA"/>
</dbReference>
<evidence type="ECO:0000313" key="1">
    <source>
        <dbReference type="EMBL" id="KAL3609283.1"/>
    </source>
</evidence>
<organism evidence="1 2">
    <name type="scientific">Populus alba</name>
    <name type="common">White poplar</name>
    <dbReference type="NCBI Taxonomy" id="43335"/>
    <lineage>
        <taxon>Eukaryota</taxon>
        <taxon>Viridiplantae</taxon>
        <taxon>Streptophyta</taxon>
        <taxon>Embryophyta</taxon>
        <taxon>Tracheophyta</taxon>
        <taxon>Spermatophyta</taxon>
        <taxon>Magnoliopsida</taxon>
        <taxon>eudicotyledons</taxon>
        <taxon>Gunneridae</taxon>
        <taxon>Pentapetalae</taxon>
        <taxon>rosids</taxon>
        <taxon>fabids</taxon>
        <taxon>Malpighiales</taxon>
        <taxon>Salicaceae</taxon>
        <taxon>Saliceae</taxon>
        <taxon>Populus</taxon>
    </lineage>
</organism>
<protein>
    <submittedName>
        <fullName evidence="1">Uncharacterized protein</fullName>
    </submittedName>
</protein>
<comment type="caution">
    <text evidence="1">The sequence shown here is derived from an EMBL/GenBank/DDBJ whole genome shotgun (WGS) entry which is preliminary data.</text>
</comment>
<gene>
    <name evidence="1" type="ORF">D5086_000303</name>
</gene>
<dbReference type="Proteomes" id="UP000309997">
    <property type="component" value="Unassembled WGS sequence"/>
</dbReference>
<keyword evidence="2" id="KW-1185">Reference proteome</keyword>
<name>A0ACC4CVZ8_POPAL</name>
<accession>A0ACC4CVZ8</accession>
<proteinExistence type="predicted"/>
<reference evidence="1 2" key="1">
    <citation type="journal article" date="2024" name="Plant Biotechnol. J.">
        <title>Genome and CRISPR/Cas9 system of a widespread forest tree (Populus alba) in the world.</title>
        <authorList>
            <person name="Liu Y.J."/>
            <person name="Jiang P.F."/>
            <person name="Han X.M."/>
            <person name="Li X.Y."/>
            <person name="Wang H.M."/>
            <person name="Wang Y.J."/>
            <person name="Wang X.X."/>
            <person name="Zeng Q.Y."/>
        </authorList>
    </citation>
    <scope>NUCLEOTIDE SEQUENCE [LARGE SCALE GENOMIC DNA]</scope>
    <source>
        <strain evidence="2">cv. PAL-ZL1</strain>
    </source>
</reference>
<sequence length="104" mass="11442">MNTVISISPGVIPFPAQKSKDKYRVSCNIVSALLLSSENLQNLIASVASKQTTFSSRGNGMPQKWIFRKIGVGGVNIWKTVTGEVIYQQNFVEMLSMISSSNWS</sequence>
<evidence type="ECO:0000313" key="2">
    <source>
        <dbReference type="Proteomes" id="UP000309997"/>
    </source>
</evidence>